<protein>
    <submittedName>
        <fullName evidence="1">Uncharacterized protein</fullName>
    </submittedName>
</protein>
<evidence type="ECO:0000313" key="2">
    <source>
        <dbReference type="Proteomes" id="UP000199041"/>
    </source>
</evidence>
<organism evidence="1 2">
    <name type="scientific">Arachidicoccus rhizosphaerae</name>
    <dbReference type="NCBI Taxonomy" id="551991"/>
    <lineage>
        <taxon>Bacteria</taxon>
        <taxon>Pseudomonadati</taxon>
        <taxon>Bacteroidota</taxon>
        <taxon>Chitinophagia</taxon>
        <taxon>Chitinophagales</taxon>
        <taxon>Chitinophagaceae</taxon>
        <taxon>Arachidicoccus</taxon>
    </lineage>
</organism>
<accession>A0A1H3YSP2</accession>
<dbReference type="Proteomes" id="UP000199041">
    <property type="component" value="Unassembled WGS sequence"/>
</dbReference>
<evidence type="ECO:0000313" key="1">
    <source>
        <dbReference type="EMBL" id="SEA14191.1"/>
    </source>
</evidence>
<name>A0A1H3YSP2_9BACT</name>
<sequence>MAKFNFFNLGKNVRSVMLSEINDDIKAGRIFISERLNDAGKEKYAAFLIEAVTNSDEEAFEALLDLATYFHPTTLRQGKPIKMPSNASTILCQSEFNRYYIRAVCVHALANNINEVEIYRARVSSWARPESEAKIGKKISAQNLLDDLRSSIGTAPTLLPEVNSGLSVRIFIK</sequence>
<keyword evidence="2" id="KW-1185">Reference proteome</keyword>
<reference evidence="1 2" key="1">
    <citation type="submission" date="2016-10" db="EMBL/GenBank/DDBJ databases">
        <authorList>
            <person name="de Groot N.N."/>
        </authorList>
    </citation>
    <scope>NUCLEOTIDE SEQUENCE [LARGE SCALE GENOMIC DNA]</scope>
    <source>
        <strain evidence="1 2">Vu-144</strain>
    </source>
</reference>
<gene>
    <name evidence="1" type="ORF">SAMN05192529_10912</name>
</gene>
<dbReference type="EMBL" id="FNQY01000009">
    <property type="protein sequence ID" value="SEA14191.1"/>
    <property type="molecule type" value="Genomic_DNA"/>
</dbReference>
<dbReference type="OrthoDB" id="5123270at2"/>
<proteinExistence type="predicted"/>
<dbReference type="AlphaFoldDB" id="A0A1H3YSP2"/>
<dbReference type="RefSeq" id="WP_091396925.1">
    <property type="nucleotide sequence ID" value="NZ_FNQY01000009.1"/>
</dbReference>